<accession>G8WXB2</accession>
<sequence length="86" mass="9082">MAGWGRSPLVEGWWPGKWLAGWGRSPLVEGWGCISSRPAGAPPHRQPPPSPTRRPSSPGRGKRFLPVGACHLRNSRPGLSVGPAGG</sequence>
<dbReference type="KEGG" id="scy:SCATT_40510"/>
<keyword evidence="3" id="KW-1185">Reference proteome</keyword>
<evidence type="ECO:0000313" key="3">
    <source>
        <dbReference type="Proteomes" id="UP000007842"/>
    </source>
</evidence>
<dbReference type="STRING" id="1003195.SCATT_40510"/>
<evidence type="ECO:0000313" key="2">
    <source>
        <dbReference type="EMBL" id="AEW96422.1"/>
    </source>
</evidence>
<feature type="region of interest" description="Disordered" evidence="1">
    <location>
        <begin position="34"/>
        <end position="86"/>
    </location>
</feature>
<dbReference type="PATRIC" id="fig|1003195.29.peg.4049"/>
<proteinExistence type="predicted"/>
<dbReference type="Proteomes" id="UP000007842">
    <property type="component" value="Chromosome"/>
</dbReference>
<evidence type="ECO:0000256" key="1">
    <source>
        <dbReference type="SAM" id="MobiDB-lite"/>
    </source>
</evidence>
<gene>
    <name evidence="2" type="ordered locus">SCATT_40510</name>
</gene>
<dbReference type="AlphaFoldDB" id="G8WXB2"/>
<feature type="compositionally biased region" description="Pro residues" evidence="1">
    <location>
        <begin position="40"/>
        <end position="52"/>
    </location>
</feature>
<dbReference type="EMBL" id="CP003219">
    <property type="protein sequence ID" value="AEW96422.1"/>
    <property type="molecule type" value="Genomic_DNA"/>
</dbReference>
<reference evidence="3" key="1">
    <citation type="submission" date="2011-12" db="EMBL/GenBank/DDBJ databases">
        <title>Complete genome sequence of Streptomyces cattleya strain DSM 46488.</title>
        <authorList>
            <person name="Ou H.-Y."/>
            <person name="Li P."/>
            <person name="Zhao C."/>
            <person name="O'Hagan D."/>
            <person name="Deng Z."/>
        </authorList>
    </citation>
    <scope>NUCLEOTIDE SEQUENCE [LARGE SCALE GENOMIC DNA]</scope>
    <source>
        <strain evidence="3">ATCC 35852 / DSM 46488 / JCM 4925 / NBRC 14057 / NRRL 8057</strain>
    </source>
</reference>
<name>G8WXB2_STREN</name>
<dbReference type="HOGENOM" id="CLU_2496484_0_0_11"/>
<organism evidence="2 3">
    <name type="scientific">Streptantibioticus cattleyicolor (strain ATCC 35852 / DSM 46488 / JCM 4925 / NBRC 14057 / NRRL 8057)</name>
    <name type="common">Streptomyces cattleya</name>
    <dbReference type="NCBI Taxonomy" id="1003195"/>
    <lineage>
        <taxon>Bacteria</taxon>
        <taxon>Bacillati</taxon>
        <taxon>Actinomycetota</taxon>
        <taxon>Actinomycetes</taxon>
        <taxon>Kitasatosporales</taxon>
        <taxon>Streptomycetaceae</taxon>
        <taxon>Streptantibioticus</taxon>
    </lineage>
</organism>
<protein>
    <submittedName>
        <fullName evidence="2">Uncharacterized protein</fullName>
    </submittedName>
</protein>